<comment type="caution">
    <text evidence="15">The sequence shown here is derived from an EMBL/GenBank/DDBJ whole genome shotgun (WGS) entry which is preliminary data.</text>
</comment>
<dbReference type="GO" id="GO:0007165">
    <property type="term" value="P:signal transduction"/>
    <property type="evidence" value="ECO:0007669"/>
    <property type="project" value="UniProtKB-ARBA"/>
</dbReference>
<evidence type="ECO:0000256" key="8">
    <source>
        <dbReference type="ARBA" id="ARBA00022989"/>
    </source>
</evidence>
<dbReference type="STRING" id="210143.A0A1R3K9J9"/>
<evidence type="ECO:0000256" key="4">
    <source>
        <dbReference type="ARBA" id="ARBA00022614"/>
    </source>
</evidence>
<comment type="similarity">
    <text evidence="2">Belongs to the RLP family.</text>
</comment>
<evidence type="ECO:0000313" key="15">
    <source>
        <dbReference type="EMBL" id="OMP03780.1"/>
    </source>
</evidence>
<keyword evidence="6 13" id="KW-0732">Signal</keyword>
<dbReference type="AlphaFoldDB" id="A0A1R3K9J9"/>
<dbReference type="FunFam" id="3.80.10.10:FF:000383">
    <property type="entry name" value="Leucine-rich repeat receptor protein kinase EMS1"/>
    <property type="match status" value="1"/>
</dbReference>
<dbReference type="InterPro" id="IPR001611">
    <property type="entry name" value="Leu-rich_rpt"/>
</dbReference>
<keyword evidence="8 12" id="KW-1133">Transmembrane helix</keyword>
<dbReference type="Gramene" id="OMP03780">
    <property type="protein sequence ID" value="OMP03780"/>
    <property type="gene ID" value="CCACVL1_02270"/>
</dbReference>
<proteinExistence type="inferred from homology"/>
<comment type="subcellular location">
    <subcellularLocation>
        <location evidence="1">Cell membrane</location>
        <topology evidence="1">Single-pass type I membrane protein</topology>
    </subcellularLocation>
</comment>
<dbReference type="Proteomes" id="UP000188268">
    <property type="component" value="Unassembled WGS sequence"/>
</dbReference>
<dbReference type="PANTHER" id="PTHR48062">
    <property type="entry name" value="RECEPTOR-LIKE PROTEIN 14"/>
    <property type="match status" value="1"/>
</dbReference>
<dbReference type="InterPro" id="IPR051502">
    <property type="entry name" value="RLP_Defense_Trigger"/>
</dbReference>
<gene>
    <name evidence="15" type="ORF">CCACVL1_02270</name>
</gene>
<dbReference type="GO" id="GO:0005886">
    <property type="term" value="C:plasma membrane"/>
    <property type="evidence" value="ECO:0007669"/>
    <property type="project" value="UniProtKB-SubCell"/>
</dbReference>
<accession>A0A1R3K9J9</accession>
<dbReference type="Pfam" id="PF08263">
    <property type="entry name" value="LRRNT_2"/>
    <property type="match status" value="1"/>
</dbReference>
<evidence type="ECO:0000256" key="5">
    <source>
        <dbReference type="ARBA" id="ARBA00022692"/>
    </source>
</evidence>
<dbReference type="Gene3D" id="3.80.10.10">
    <property type="entry name" value="Ribonuclease Inhibitor"/>
    <property type="match status" value="6"/>
</dbReference>
<reference evidence="15 16" key="1">
    <citation type="submission" date="2013-09" db="EMBL/GenBank/DDBJ databases">
        <title>Corchorus capsularis genome sequencing.</title>
        <authorList>
            <person name="Alam M."/>
            <person name="Haque M.S."/>
            <person name="Islam M.S."/>
            <person name="Emdad E.M."/>
            <person name="Islam M.M."/>
            <person name="Ahmed B."/>
            <person name="Halim A."/>
            <person name="Hossen Q.M.M."/>
            <person name="Hossain M.Z."/>
            <person name="Ahmed R."/>
            <person name="Khan M.M."/>
            <person name="Islam R."/>
            <person name="Rashid M.M."/>
            <person name="Khan S.A."/>
            <person name="Rahman M.S."/>
            <person name="Alam M."/>
        </authorList>
    </citation>
    <scope>NUCLEOTIDE SEQUENCE [LARGE SCALE GENOMIC DNA]</scope>
    <source>
        <strain evidence="16">cv. CVL-1</strain>
        <tissue evidence="15">Whole seedling</tissue>
    </source>
</reference>
<feature type="domain" description="Leucine-rich repeat-containing N-terminal plant-type" evidence="14">
    <location>
        <begin position="34"/>
        <end position="81"/>
    </location>
</feature>
<keyword evidence="5 12" id="KW-0812">Transmembrane</keyword>
<evidence type="ECO:0000256" key="12">
    <source>
        <dbReference type="SAM" id="Phobius"/>
    </source>
</evidence>
<dbReference type="SUPFAM" id="SSF52047">
    <property type="entry name" value="RNI-like"/>
    <property type="match status" value="2"/>
</dbReference>
<sequence>MEGPPSKRWRAVALVVVLVLGGLGWCGVEGCWEEERVALLQLKPFFNRLRDPVKNTMRYVLYNWVEEINSDCCKWEGVECDATTGKVIGLSLPNRFYLETGFAETRSWFLNASLFLPFDHLKSLNLSGRVIQGCLHNHGFEKLASNLNKLEVLDLSVNDFDDSNILSSLLEFSSLKFLNLSYNSYLTGPIHTDGLSMKLSLETLDLRYTDLDNSILLALSEIPSLKYLDLSFNRRITGSSHGFKGLSRLTSLETLYLNGNYELGYNILSHLGNLSSLKTLGLESCGLSGTIQIQELNSLINLKELYLSDNRIDSFGSLGPFSKSLKHLYIEGSGAVEISSIVEGSIDIEDARERGLKNLKDVDLVAIQAANNSLLAQSLALFPSLKSLHFKSDESAGTPGMVILEELRKLTILEELLVEDASQSYGLIDTNILEDVGKLTSLRVLSLKSYYNDYNNLSVQGICELMSLKDLVISESNLTGTLPDCFSNLISLRHLDLSSNKLLGNLSFLQSLTSMESIDLSNNQFQIPSSLKPLVNHSKLNHFNGDNNHIFADETEQHYSLAPKFQLNSISLSCCGNGGAMPKFLHHQHELEHVSLSNINLTGEFPSWLLENNTQLETLVLPNNSLSGHLNLPFHPSMKLYELDISRNFIDGHIPIEIGRYLPGLTFLNMSRNSLDGGIPSSIGDIKFLAKLDLSNNRLSGIIPESLAMNCSSLTDLVLSNNHLQGHMFSSNFNLTKLVVLQLAGNNFTGQIPNSLANCSALLRMDIGDNHISGRTPPWIGNLSSLEEIIMLDNHIEGPIPKEFCQLQHLKLLDLSMNNISGTLPSCFRPEWINHLHLSKNRLRGSIPNSLCNSSQLVTLDLSENQFSGNIPECIGELSELGYLVLKHNKLEGEIPRQLCQLKLSLIDLSQNNLSGVIPPCLNVTAREEVAADYSGYGSDPYSDADREMGFSPYSTFSTDGSIALTTKNISYSYRGKILRLLSGINLAFNKLTGNIPHEMGNFHTIIMLNLSHNRLSGAIPPSLSKLGKVESLDFSYNSLSGSIPPQFVELYSLAYFNVSYNNLSGKPPPRTAQFATDFDENSYWGNPLLCGEPLPKNCSKPIEPSSSNSTKQQGDDQEDGGFMDIESFFQTFGVSYIMVLLGIAAVLYINPDWGRAWFYFVIDNLLPRRFRFCYV</sequence>
<keyword evidence="7" id="KW-0677">Repeat</keyword>
<dbReference type="PANTHER" id="PTHR48062:SF21">
    <property type="entry name" value="RECEPTOR-LIKE PROTEIN 12"/>
    <property type="match status" value="1"/>
</dbReference>
<feature type="transmembrane region" description="Helical" evidence="12">
    <location>
        <begin position="1129"/>
        <end position="1150"/>
    </location>
</feature>
<dbReference type="PROSITE" id="PS51450">
    <property type="entry name" value="LRR"/>
    <property type="match status" value="2"/>
</dbReference>
<evidence type="ECO:0000259" key="14">
    <source>
        <dbReference type="Pfam" id="PF08263"/>
    </source>
</evidence>
<evidence type="ECO:0000256" key="1">
    <source>
        <dbReference type="ARBA" id="ARBA00004251"/>
    </source>
</evidence>
<dbReference type="FunFam" id="3.80.10.10:FF:000041">
    <property type="entry name" value="LRR receptor-like serine/threonine-protein kinase ERECTA"/>
    <property type="match status" value="2"/>
</dbReference>
<keyword evidence="4" id="KW-0433">Leucine-rich repeat</keyword>
<evidence type="ECO:0000256" key="11">
    <source>
        <dbReference type="ARBA" id="ARBA00023180"/>
    </source>
</evidence>
<dbReference type="Pfam" id="PF00560">
    <property type="entry name" value="LRR_1"/>
    <property type="match status" value="9"/>
</dbReference>
<evidence type="ECO:0000256" key="7">
    <source>
        <dbReference type="ARBA" id="ARBA00022737"/>
    </source>
</evidence>
<evidence type="ECO:0000256" key="13">
    <source>
        <dbReference type="SAM" id="SignalP"/>
    </source>
</evidence>
<dbReference type="Pfam" id="PF13855">
    <property type="entry name" value="LRR_8"/>
    <property type="match status" value="1"/>
</dbReference>
<evidence type="ECO:0000256" key="9">
    <source>
        <dbReference type="ARBA" id="ARBA00023136"/>
    </source>
</evidence>
<dbReference type="SUPFAM" id="SSF52058">
    <property type="entry name" value="L domain-like"/>
    <property type="match status" value="1"/>
</dbReference>
<evidence type="ECO:0000256" key="3">
    <source>
        <dbReference type="ARBA" id="ARBA00022475"/>
    </source>
</evidence>
<feature type="chain" id="PRO_5013023493" description="Leucine-rich repeat-containing N-terminal plant-type domain-containing protein" evidence="13">
    <location>
        <begin position="31"/>
        <end position="1176"/>
    </location>
</feature>
<dbReference type="InterPro" id="IPR013210">
    <property type="entry name" value="LRR_N_plant-typ"/>
</dbReference>
<name>A0A1R3K9J9_COCAP</name>
<protein>
    <recommendedName>
        <fullName evidence="14">Leucine-rich repeat-containing N-terminal plant-type domain-containing protein</fullName>
    </recommendedName>
</protein>
<keyword evidence="3" id="KW-1003">Cell membrane</keyword>
<dbReference type="EMBL" id="AWWV01005959">
    <property type="protein sequence ID" value="OMP03780.1"/>
    <property type="molecule type" value="Genomic_DNA"/>
</dbReference>
<organism evidence="15 16">
    <name type="scientific">Corchorus capsularis</name>
    <name type="common">Jute</name>
    <dbReference type="NCBI Taxonomy" id="210143"/>
    <lineage>
        <taxon>Eukaryota</taxon>
        <taxon>Viridiplantae</taxon>
        <taxon>Streptophyta</taxon>
        <taxon>Embryophyta</taxon>
        <taxon>Tracheophyta</taxon>
        <taxon>Spermatophyta</taxon>
        <taxon>Magnoliopsida</taxon>
        <taxon>eudicotyledons</taxon>
        <taxon>Gunneridae</taxon>
        <taxon>Pentapetalae</taxon>
        <taxon>rosids</taxon>
        <taxon>malvids</taxon>
        <taxon>Malvales</taxon>
        <taxon>Malvaceae</taxon>
        <taxon>Grewioideae</taxon>
        <taxon>Apeibeae</taxon>
        <taxon>Corchorus</taxon>
    </lineage>
</organism>
<keyword evidence="10" id="KW-0675">Receptor</keyword>
<dbReference type="InterPro" id="IPR032675">
    <property type="entry name" value="LRR_dom_sf"/>
</dbReference>
<evidence type="ECO:0000256" key="2">
    <source>
        <dbReference type="ARBA" id="ARBA00009592"/>
    </source>
</evidence>
<evidence type="ECO:0000256" key="10">
    <source>
        <dbReference type="ARBA" id="ARBA00023170"/>
    </source>
</evidence>
<evidence type="ECO:0000256" key="6">
    <source>
        <dbReference type="ARBA" id="ARBA00022729"/>
    </source>
</evidence>
<feature type="signal peptide" evidence="13">
    <location>
        <begin position="1"/>
        <end position="30"/>
    </location>
</feature>
<evidence type="ECO:0000313" key="16">
    <source>
        <dbReference type="Proteomes" id="UP000188268"/>
    </source>
</evidence>
<dbReference type="InterPro" id="IPR003591">
    <property type="entry name" value="Leu-rich_rpt_typical-subtyp"/>
</dbReference>
<dbReference type="FunFam" id="3.80.10.10:FF:000111">
    <property type="entry name" value="LRR receptor-like serine/threonine-protein kinase ERECTA"/>
    <property type="match status" value="1"/>
</dbReference>
<dbReference type="OrthoDB" id="4691307at2759"/>
<dbReference type="PRINTS" id="PR00019">
    <property type="entry name" value="LEURICHRPT"/>
</dbReference>
<keyword evidence="16" id="KW-1185">Reference proteome</keyword>
<keyword evidence="11" id="KW-0325">Glycoprotein</keyword>
<dbReference type="OMA" id="SGMIPQW"/>
<keyword evidence="9 12" id="KW-0472">Membrane</keyword>
<dbReference type="SMART" id="SM00369">
    <property type="entry name" value="LRR_TYP"/>
    <property type="match status" value="9"/>
</dbReference>